<feature type="transmembrane region" description="Helical" evidence="1">
    <location>
        <begin position="110"/>
        <end position="131"/>
    </location>
</feature>
<keyword evidence="3" id="KW-1185">Reference proteome</keyword>
<proteinExistence type="predicted"/>
<evidence type="ECO:0008006" key="4">
    <source>
        <dbReference type="Google" id="ProtNLM"/>
    </source>
</evidence>
<protein>
    <recommendedName>
        <fullName evidence="4">Transmembrane protein</fullName>
    </recommendedName>
</protein>
<name>A0A8S1L9C8_9CILI</name>
<evidence type="ECO:0000313" key="3">
    <source>
        <dbReference type="Proteomes" id="UP000692954"/>
    </source>
</evidence>
<comment type="caution">
    <text evidence="2">The sequence shown here is derived from an EMBL/GenBank/DDBJ whole genome shotgun (WGS) entry which is preliminary data.</text>
</comment>
<feature type="transmembrane region" description="Helical" evidence="1">
    <location>
        <begin position="80"/>
        <end position="98"/>
    </location>
</feature>
<accession>A0A8S1L9C8</accession>
<dbReference type="AlphaFoldDB" id="A0A8S1L9C8"/>
<evidence type="ECO:0000256" key="1">
    <source>
        <dbReference type="SAM" id="Phobius"/>
    </source>
</evidence>
<sequence length="191" mass="22845">MTINANGIVTCLQDFGVYCITLCISEVIALGVLAVGICQLIRRKKNFKQAQKRKNIIYILIILCLTSQKTLMVFYFFQLYVYYTFLIYIVFYFARKTVKIKTFQPQKMLQLKIYCICLIFLFTLFLLWNFYDYITSIHDPYSLCQSIYISYYKNGWFYRGFSFNSSSPFFEPKYQKESSIKINYFKSFCQL</sequence>
<keyword evidence="1" id="KW-1133">Transmembrane helix</keyword>
<organism evidence="2 3">
    <name type="scientific">Paramecium sonneborni</name>
    <dbReference type="NCBI Taxonomy" id="65129"/>
    <lineage>
        <taxon>Eukaryota</taxon>
        <taxon>Sar</taxon>
        <taxon>Alveolata</taxon>
        <taxon>Ciliophora</taxon>
        <taxon>Intramacronucleata</taxon>
        <taxon>Oligohymenophorea</taxon>
        <taxon>Peniculida</taxon>
        <taxon>Parameciidae</taxon>
        <taxon>Paramecium</taxon>
    </lineage>
</organism>
<gene>
    <name evidence="2" type="ORF">PSON_ATCC_30995.1.T0190131</name>
</gene>
<dbReference type="EMBL" id="CAJJDN010000019">
    <property type="protein sequence ID" value="CAD8064468.1"/>
    <property type="molecule type" value="Genomic_DNA"/>
</dbReference>
<evidence type="ECO:0000313" key="2">
    <source>
        <dbReference type="EMBL" id="CAD8064468.1"/>
    </source>
</evidence>
<reference evidence="2" key="1">
    <citation type="submission" date="2021-01" db="EMBL/GenBank/DDBJ databases">
        <authorList>
            <consortium name="Genoscope - CEA"/>
            <person name="William W."/>
        </authorList>
    </citation>
    <scope>NUCLEOTIDE SEQUENCE</scope>
</reference>
<keyword evidence="1" id="KW-0812">Transmembrane</keyword>
<keyword evidence="1" id="KW-0472">Membrane</keyword>
<dbReference type="Proteomes" id="UP000692954">
    <property type="component" value="Unassembled WGS sequence"/>
</dbReference>
<feature type="transmembrane region" description="Helical" evidence="1">
    <location>
        <begin position="15"/>
        <end position="35"/>
    </location>
</feature>